<dbReference type="GeneID" id="30906941"/>
<accession>A0A1B1DSX1</accession>
<feature type="compositionally biased region" description="Basic residues" evidence="1">
    <location>
        <begin position="279"/>
        <end position="291"/>
    </location>
</feature>
<gene>
    <name evidence="3" type="ORF">PCOAH_00002210</name>
</gene>
<reference evidence="4" key="1">
    <citation type="submission" date="2016-06" db="EMBL/GenBank/DDBJ databases">
        <title>First high quality genome sequence of Plasmodium coatneyi using continuous long reads from single molecule, real-time sequencing.</title>
        <authorList>
            <person name="Chien J.-T."/>
            <person name="Pakala S.B."/>
            <person name="Geraldo J.A."/>
            <person name="Lapp S.A."/>
            <person name="Barnwell J.W."/>
            <person name="Kissinger J.C."/>
            <person name="Galinski M.R."/>
            <person name="Humphrey J.C."/>
        </authorList>
    </citation>
    <scope>NUCLEOTIDE SEQUENCE [LARGE SCALE GENOMIC DNA]</scope>
    <source>
        <strain evidence="4">Hackeri</strain>
    </source>
</reference>
<dbReference type="KEGG" id="pcot:PCOAH_00002210"/>
<dbReference type="RefSeq" id="XP_019912568.1">
    <property type="nucleotide sequence ID" value="XM_020057038.1"/>
</dbReference>
<dbReference type="InterPro" id="IPR024285">
    <property type="entry name" value="SICA_extracell_b"/>
</dbReference>
<protein>
    <submittedName>
        <fullName evidence="3">SICA antigen</fullName>
    </submittedName>
</protein>
<feature type="compositionally biased region" description="Basic and acidic residues" evidence="1">
    <location>
        <begin position="292"/>
        <end position="306"/>
    </location>
</feature>
<keyword evidence="4" id="KW-1185">Reference proteome</keyword>
<evidence type="ECO:0000313" key="4">
    <source>
        <dbReference type="Proteomes" id="UP000092716"/>
    </source>
</evidence>
<dbReference type="Proteomes" id="UP000092716">
    <property type="component" value="Chromosome 1"/>
</dbReference>
<organism evidence="3 4">
    <name type="scientific">Plasmodium coatneyi</name>
    <dbReference type="NCBI Taxonomy" id="208452"/>
    <lineage>
        <taxon>Eukaryota</taxon>
        <taxon>Sar</taxon>
        <taxon>Alveolata</taxon>
        <taxon>Apicomplexa</taxon>
        <taxon>Aconoidasida</taxon>
        <taxon>Haemosporida</taxon>
        <taxon>Plasmodiidae</taxon>
        <taxon>Plasmodium</taxon>
    </lineage>
</organism>
<dbReference type="EMBL" id="CP016239">
    <property type="protein sequence ID" value="ANQ05873.1"/>
    <property type="molecule type" value="Genomic_DNA"/>
</dbReference>
<dbReference type="VEuPathDB" id="PlasmoDB:PCOAH_00002210"/>
<proteinExistence type="predicted"/>
<sequence>MAPRKSKLQQDHTKVEEEVEHDAGKVKMEYFWYSLELGLPLPPNNPPTTITTNTIKGDVTCTDGKLQESLKDVIDKWHNDKGRAEKDWKKVWEEIENRINPLSKDISTYKSNMGTYCSAPKGKDSTWTEADSNACMIITAGLKHIYQIKEDENHDKGGKDGKKNNRTFKQTAACLILNELIRKMKDKTNSCTQKISIQAGINHAFSKSAEIKKETPCNGDSDCFECTQQDYSSCKMGNEQVREKLKEKFDKDKQIQKALGDIYPPSIPSSSKTGNTKTKTTKKKQKKKKKKKDPEREGEGKVKEQPSFHQPPPN</sequence>
<feature type="compositionally biased region" description="Basic and acidic residues" evidence="1">
    <location>
        <begin position="8"/>
        <end position="20"/>
    </location>
</feature>
<feature type="domain" description="Schizont-infected cell agglutination extracellular beta" evidence="2">
    <location>
        <begin position="69"/>
        <end position="235"/>
    </location>
</feature>
<feature type="region of interest" description="Disordered" evidence="1">
    <location>
        <begin position="1"/>
        <end position="20"/>
    </location>
</feature>
<feature type="region of interest" description="Disordered" evidence="1">
    <location>
        <begin position="257"/>
        <end position="314"/>
    </location>
</feature>
<evidence type="ECO:0000313" key="3">
    <source>
        <dbReference type="EMBL" id="ANQ05873.1"/>
    </source>
</evidence>
<dbReference type="OrthoDB" id="10660414at2759"/>
<evidence type="ECO:0000259" key="2">
    <source>
        <dbReference type="Pfam" id="PF12878"/>
    </source>
</evidence>
<evidence type="ECO:0000256" key="1">
    <source>
        <dbReference type="SAM" id="MobiDB-lite"/>
    </source>
</evidence>
<dbReference type="Pfam" id="PF12878">
    <property type="entry name" value="SICA_beta"/>
    <property type="match status" value="1"/>
</dbReference>
<name>A0A1B1DSX1_9APIC</name>
<dbReference type="AlphaFoldDB" id="A0A1B1DSX1"/>